<keyword evidence="2" id="KW-1185">Reference proteome</keyword>
<proteinExistence type="predicted"/>
<gene>
    <name evidence="1" type="ORF">H4Q32_006774</name>
</gene>
<dbReference type="EMBL" id="JACTAM010000008">
    <property type="protein sequence ID" value="KAI2661228.1"/>
    <property type="molecule type" value="Genomic_DNA"/>
</dbReference>
<evidence type="ECO:0000313" key="2">
    <source>
        <dbReference type="Proteomes" id="UP000830375"/>
    </source>
</evidence>
<name>A0ABQ8MH79_LABRO</name>
<sequence length="86" mass="9830">MTNVASYSGKAEERNGHLLQCSLALEMQLHRFPTERSKNCFIISPLTEKALQWAKTRGVKLSSWRDAALQSFVPTLLQHTYYAVFN</sequence>
<accession>A0ABQ8MH79</accession>
<evidence type="ECO:0000313" key="1">
    <source>
        <dbReference type="EMBL" id="KAI2661228.1"/>
    </source>
</evidence>
<dbReference type="Proteomes" id="UP000830375">
    <property type="component" value="Unassembled WGS sequence"/>
</dbReference>
<protein>
    <submittedName>
        <fullName evidence="1">Retrotransposon Gag-like protein 6</fullName>
    </submittedName>
</protein>
<reference evidence="1 2" key="1">
    <citation type="submission" date="2022-01" db="EMBL/GenBank/DDBJ databases">
        <title>A high-quality chromosome-level genome assembly of rohu carp, Labeo rohita.</title>
        <authorList>
            <person name="Arick M.A. II"/>
            <person name="Hsu C.-Y."/>
            <person name="Magbanua Z."/>
            <person name="Pechanova O."/>
            <person name="Grover C."/>
            <person name="Miller E."/>
            <person name="Thrash A."/>
            <person name="Ezzel L."/>
            <person name="Alam S."/>
            <person name="Benzie J."/>
            <person name="Hamilton M."/>
            <person name="Karsi A."/>
            <person name="Lawrence M.L."/>
            <person name="Peterson D.G."/>
        </authorList>
    </citation>
    <scope>NUCLEOTIDE SEQUENCE [LARGE SCALE GENOMIC DNA]</scope>
    <source>
        <strain evidence="2">BAU-BD-2019</strain>
        <tissue evidence="1">Blood</tissue>
    </source>
</reference>
<organism evidence="1 2">
    <name type="scientific">Labeo rohita</name>
    <name type="common">Indian major carp</name>
    <name type="synonym">Cyprinus rohita</name>
    <dbReference type="NCBI Taxonomy" id="84645"/>
    <lineage>
        <taxon>Eukaryota</taxon>
        <taxon>Metazoa</taxon>
        <taxon>Chordata</taxon>
        <taxon>Craniata</taxon>
        <taxon>Vertebrata</taxon>
        <taxon>Euteleostomi</taxon>
        <taxon>Actinopterygii</taxon>
        <taxon>Neopterygii</taxon>
        <taxon>Teleostei</taxon>
        <taxon>Ostariophysi</taxon>
        <taxon>Cypriniformes</taxon>
        <taxon>Cyprinidae</taxon>
        <taxon>Labeoninae</taxon>
        <taxon>Labeonini</taxon>
        <taxon>Labeo</taxon>
    </lineage>
</organism>
<comment type="caution">
    <text evidence="1">The sequence shown here is derived from an EMBL/GenBank/DDBJ whole genome shotgun (WGS) entry which is preliminary data.</text>
</comment>